<reference evidence="1" key="1">
    <citation type="submission" date="2022-08" db="EMBL/GenBank/DDBJ databases">
        <title>A Global Phylogenomic Analysis of the Shiitake Genus Lentinula.</title>
        <authorList>
            <consortium name="DOE Joint Genome Institute"/>
            <person name="Sierra-Patev S."/>
            <person name="Min B."/>
            <person name="Naranjo-Ortiz M."/>
            <person name="Looney B."/>
            <person name="Konkel Z."/>
            <person name="Slot J.C."/>
            <person name="Sakamoto Y."/>
            <person name="Steenwyk J.L."/>
            <person name="Rokas A."/>
            <person name="Carro J."/>
            <person name="Camarero S."/>
            <person name="Ferreira P."/>
            <person name="Molpeceres G."/>
            <person name="Ruiz-Duenas F.J."/>
            <person name="Serrano A."/>
            <person name="Henrissat B."/>
            <person name="Drula E."/>
            <person name="Hughes K.W."/>
            <person name="Mata J.L."/>
            <person name="Ishikawa N.K."/>
            <person name="Vargas-Isla R."/>
            <person name="Ushijima S."/>
            <person name="Smith C.A."/>
            <person name="Ahrendt S."/>
            <person name="Andreopoulos W."/>
            <person name="He G."/>
            <person name="Labutti K."/>
            <person name="Lipzen A."/>
            <person name="Ng V."/>
            <person name="Riley R."/>
            <person name="Sandor L."/>
            <person name="Barry K."/>
            <person name="Martinez A.T."/>
            <person name="Xiao Y."/>
            <person name="Gibbons J.G."/>
            <person name="Terashima K."/>
            <person name="Grigoriev I.V."/>
            <person name="Hibbett D.S."/>
        </authorList>
    </citation>
    <scope>NUCLEOTIDE SEQUENCE</scope>
    <source>
        <strain evidence="1">JLM2183</strain>
    </source>
</reference>
<dbReference type="EMBL" id="JAOTPV010000009">
    <property type="protein sequence ID" value="KAJ4478353.1"/>
    <property type="molecule type" value="Genomic_DNA"/>
</dbReference>
<evidence type="ECO:0000313" key="2">
    <source>
        <dbReference type="Proteomes" id="UP001150266"/>
    </source>
</evidence>
<proteinExistence type="predicted"/>
<keyword evidence="2" id="KW-1185">Reference proteome</keyword>
<name>A0A9W9ADE2_9AGAR</name>
<gene>
    <name evidence="1" type="ORF">J3R30DRAFT_3703129</name>
</gene>
<organism evidence="1 2">
    <name type="scientific">Lentinula aciculospora</name>
    <dbReference type="NCBI Taxonomy" id="153920"/>
    <lineage>
        <taxon>Eukaryota</taxon>
        <taxon>Fungi</taxon>
        <taxon>Dikarya</taxon>
        <taxon>Basidiomycota</taxon>
        <taxon>Agaricomycotina</taxon>
        <taxon>Agaricomycetes</taxon>
        <taxon>Agaricomycetidae</taxon>
        <taxon>Agaricales</taxon>
        <taxon>Marasmiineae</taxon>
        <taxon>Omphalotaceae</taxon>
        <taxon>Lentinula</taxon>
    </lineage>
</organism>
<dbReference type="Proteomes" id="UP001150266">
    <property type="component" value="Unassembled WGS sequence"/>
</dbReference>
<accession>A0A9W9ADE2</accession>
<dbReference type="OrthoDB" id="10327734at2759"/>
<dbReference type="AlphaFoldDB" id="A0A9W9ADE2"/>
<sequence>MVHTRSVLAAVIGAGGISFALALPIQEPSESIAPAVPVLPSVTPIPPTMNLGQSPDVNHQSLIIVEEGADNEEEHHWRHDIKVVLVHAPVGVPSSEHLELEISDRNPMGTPSYKDQEVTLSIDVNRSSGGLIRRAKGTEHEGTELIESLPVDYFDKEGKIHTIKLPAARCLEIGQIDQLKNYLYFLCKYKSNGTVLGEHDLPLINEHIKKLRTNTVQWHHPAYSA</sequence>
<protein>
    <submittedName>
        <fullName evidence="1">Uncharacterized protein</fullName>
    </submittedName>
</protein>
<comment type="caution">
    <text evidence="1">The sequence shown here is derived from an EMBL/GenBank/DDBJ whole genome shotgun (WGS) entry which is preliminary data.</text>
</comment>
<evidence type="ECO:0000313" key="1">
    <source>
        <dbReference type="EMBL" id="KAJ4478353.1"/>
    </source>
</evidence>